<gene>
    <name evidence="2" type="ORF">FHS03_003928</name>
</gene>
<reference evidence="2 3" key="1">
    <citation type="submission" date="2020-08" db="EMBL/GenBank/DDBJ databases">
        <title>Genomic Encyclopedia of Type Strains, Phase III (KMG-III): the genomes of soil and plant-associated and newly described type strains.</title>
        <authorList>
            <person name="Whitman W."/>
        </authorList>
    </citation>
    <scope>NUCLEOTIDE SEQUENCE [LARGE SCALE GENOMIC DNA]</scope>
    <source>
        <strain evidence="2 3">CECT 8897</strain>
    </source>
</reference>
<proteinExistence type="predicted"/>
<dbReference type="Proteomes" id="UP000541535">
    <property type="component" value="Unassembled WGS sequence"/>
</dbReference>
<dbReference type="RefSeq" id="WP_183442607.1">
    <property type="nucleotide sequence ID" value="NZ_JACHXD010000011.1"/>
</dbReference>
<comment type="caution">
    <text evidence="2">The sequence shown here is derived from an EMBL/GenBank/DDBJ whole genome shotgun (WGS) entry which is preliminary data.</text>
</comment>
<dbReference type="EMBL" id="JACHXD010000011">
    <property type="protein sequence ID" value="MBB3120858.1"/>
    <property type="molecule type" value="Genomic_DNA"/>
</dbReference>
<feature type="chain" id="PRO_5030694222" description="Secreted protein" evidence="1">
    <location>
        <begin position="22"/>
        <end position="62"/>
    </location>
</feature>
<name>A0A7W5BDC6_9BURK</name>
<accession>A0A7W5BDC6</accession>
<feature type="signal peptide" evidence="1">
    <location>
        <begin position="1"/>
        <end position="21"/>
    </location>
</feature>
<organism evidence="2 3">
    <name type="scientific">Pseudoduganella violacea</name>
    <dbReference type="NCBI Taxonomy" id="1715466"/>
    <lineage>
        <taxon>Bacteria</taxon>
        <taxon>Pseudomonadati</taxon>
        <taxon>Pseudomonadota</taxon>
        <taxon>Betaproteobacteria</taxon>
        <taxon>Burkholderiales</taxon>
        <taxon>Oxalobacteraceae</taxon>
        <taxon>Telluria group</taxon>
        <taxon>Pseudoduganella</taxon>
    </lineage>
</organism>
<evidence type="ECO:0000256" key="1">
    <source>
        <dbReference type="SAM" id="SignalP"/>
    </source>
</evidence>
<evidence type="ECO:0000313" key="2">
    <source>
        <dbReference type="EMBL" id="MBB3120858.1"/>
    </source>
</evidence>
<keyword evidence="1" id="KW-0732">Signal</keyword>
<evidence type="ECO:0008006" key="4">
    <source>
        <dbReference type="Google" id="ProtNLM"/>
    </source>
</evidence>
<dbReference type="AlphaFoldDB" id="A0A7W5BDC6"/>
<protein>
    <recommendedName>
        <fullName evidence="4">Secreted protein</fullName>
    </recommendedName>
</protein>
<keyword evidence="3" id="KW-1185">Reference proteome</keyword>
<evidence type="ECO:0000313" key="3">
    <source>
        <dbReference type="Proteomes" id="UP000541535"/>
    </source>
</evidence>
<sequence length="62" mass="6693">MRALKYGAAALACVVSLSALALPAPFYLWQSKLNGSLVCAQNSPGWNWTRFSGPYSNARCGR</sequence>